<dbReference type="EMBL" id="JANBOJ010000297">
    <property type="protein sequence ID" value="KAJ1720104.1"/>
    <property type="molecule type" value="Genomic_DNA"/>
</dbReference>
<dbReference type="AlphaFoldDB" id="A0A9W7XSW3"/>
<comment type="pathway">
    <text evidence="2 8">Cofactor biosynthesis; ubiquinone biosynthesis.</text>
</comment>
<dbReference type="GO" id="GO:0005743">
    <property type="term" value="C:mitochondrial inner membrane"/>
    <property type="evidence" value="ECO:0007669"/>
    <property type="project" value="TreeGrafter"/>
</dbReference>
<dbReference type="GO" id="GO:0006744">
    <property type="term" value="P:ubiquinone biosynthetic process"/>
    <property type="evidence" value="ECO:0007669"/>
    <property type="project" value="UniProtKB-UniRule"/>
</dbReference>
<dbReference type="PANTHER" id="PTHR21427">
    <property type="entry name" value="UBIQUINONE BIOSYNTHESIS PROTEIN COQ9, MITOCHONDRIAL"/>
    <property type="match status" value="1"/>
</dbReference>
<dbReference type="Proteomes" id="UP001149813">
    <property type="component" value="Unassembled WGS sequence"/>
</dbReference>
<dbReference type="InterPro" id="IPR012762">
    <property type="entry name" value="Ubiq_biosynth_COQ9"/>
</dbReference>
<evidence type="ECO:0000256" key="4">
    <source>
        <dbReference type="ARBA" id="ARBA00022688"/>
    </source>
</evidence>
<evidence type="ECO:0000256" key="1">
    <source>
        <dbReference type="ARBA" id="ARBA00004173"/>
    </source>
</evidence>
<organism evidence="10 11">
    <name type="scientific">Coemansia erecta</name>
    <dbReference type="NCBI Taxonomy" id="147472"/>
    <lineage>
        <taxon>Eukaryota</taxon>
        <taxon>Fungi</taxon>
        <taxon>Fungi incertae sedis</taxon>
        <taxon>Zoopagomycota</taxon>
        <taxon>Kickxellomycotina</taxon>
        <taxon>Kickxellomycetes</taxon>
        <taxon>Kickxellales</taxon>
        <taxon>Kickxellaceae</taxon>
        <taxon>Coemansia</taxon>
    </lineage>
</organism>
<keyword evidence="7 8" id="KW-0496">Mitochondrion</keyword>
<dbReference type="Gene3D" id="1.10.357.10">
    <property type="entry name" value="Tetracycline Repressor, domain 2"/>
    <property type="match status" value="1"/>
</dbReference>
<keyword evidence="10" id="KW-0830">Ubiquinone</keyword>
<reference evidence="10" key="1">
    <citation type="submission" date="2022-07" db="EMBL/GenBank/DDBJ databases">
        <title>Phylogenomic reconstructions and comparative analyses of Kickxellomycotina fungi.</title>
        <authorList>
            <person name="Reynolds N.K."/>
            <person name="Stajich J.E."/>
            <person name="Barry K."/>
            <person name="Grigoriev I.V."/>
            <person name="Crous P."/>
            <person name="Smith M.E."/>
        </authorList>
    </citation>
    <scope>NUCLEOTIDE SEQUENCE</scope>
    <source>
        <strain evidence="10">NBRC 32514</strain>
    </source>
</reference>
<comment type="caution">
    <text evidence="10">The sequence shown here is derived from an EMBL/GenBank/DDBJ whole genome shotgun (WGS) entry which is preliminary data.</text>
</comment>
<comment type="similarity">
    <text evidence="3 8">Belongs to the COQ9 family.</text>
</comment>
<dbReference type="GO" id="GO:0008289">
    <property type="term" value="F:lipid binding"/>
    <property type="evidence" value="ECO:0007669"/>
    <property type="project" value="UniProtKB-UniRule"/>
</dbReference>
<dbReference type="OrthoDB" id="619536at2759"/>
<evidence type="ECO:0000256" key="5">
    <source>
        <dbReference type="ARBA" id="ARBA00022946"/>
    </source>
</evidence>
<evidence type="ECO:0000259" key="9">
    <source>
        <dbReference type="Pfam" id="PF08511"/>
    </source>
</evidence>
<keyword evidence="4 8" id="KW-0831">Ubiquinone biosynthesis</keyword>
<dbReference type="InterPro" id="IPR013718">
    <property type="entry name" value="COQ9_C"/>
</dbReference>
<accession>A0A9W7XSW3</accession>
<comment type="subcellular location">
    <subcellularLocation>
        <location evidence="1 8">Mitochondrion</location>
    </subcellularLocation>
</comment>
<dbReference type="Pfam" id="PF08511">
    <property type="entry name" value="COQ9"/>
    <property type="match status" value="1"/>
</dbReference>
<dbReference type="NCBIfam" id="TIGR02396">
    <property type="entry name" value="diverge_rpsU"/>
    <property type="match status" value="1"/>
</dbReference>
<keyword evidence="11" id="KW-1185">Reference proteome</keyword>
<comment type="function">
    <text evidence="8">Membrane-associated protein that warps the membrane surface to access and bind aromatic isoprenes with high specificity, including ubiquinone (CoQ) isoprene intermediates and presents them directly to Coq7, therefore facilitating the Coq7-mediated hydroxylase step. Participates in the biosynthesis of coenzyme Q, also named ubiquinone, an essential lipid-soluble electron transporter for aerobic cellular respiration.</text>
</comment>
<evidence type="ECO:0000313" key="11">
    <source>
        <dbReference type="Proteomes" id="UP001149813"/>
    </source>
</evidence>
<sequence length="226" mass="24942">MNRIPLRILRRTLSTAPRPAATAASILDHALTKVPTHGWTTAAVAAAARDLDLSPAASGLAAQPIALVSHFLTQALSFTLHDADDQLHELATPHERLRLLCRIRLRQTLPLRDRWPEALALLAQPQNLPRATGHLMELASELCYAADVRAANLDWYAERSALAAAYLATELYLCEDRSPDSQLTWRFLDSRLDEIQGARALCSGASTYASQFSRNIYNIFASQGFK</sequence>
<evidence type="ECO:0000256" key="3">
    <source>
        <dbReference type="ARBA" id="ARBA00010766"/>
    </source>
</evidence>
<gene>
    <name evidence="10" type="primary">COQ9</name>
    <name evidence="10" type="ORF">LPJ53_005228</name>
</gene>
<keyword evidence="6 8" id="KW-0446">Lipid-binding</keyword>
<feature type="domain" description="COQ9 C-terminal" evidence="9">
    <location>
        <begin position="129"/>
        <end position="196"/>
    </location>
</feature>
<evidence type="ECO:0000256" key="6">
    <source>
        <dbReference type="ARBA" id="ARBA00023121"/>
    </source>
</evidence>
<keyword evidence="5" id="KW-0809">Transit peptide</keyword>
<dbReference type="PANTHER" id="PTHR21427:SF19">
    <property type="entry name" value="UBIQUINONE BIOSYNTHESIS PROTEIN COQ9, MITOCHONDRIAL"/>
    <property type="match status" value="1"/>
</dbReference>
<protein>
    <recommendedName>
        <fullName evidence="8">Ubiquinone biosynthesis protein</fullName>
    </recommendedName>
</protein>
<evidence type="ECO:0000256" key="7">
    <source>
        <dbReference type="ARBA" id="ARBA00023128"/>
    </source>
</evidence>
<evidence type="ECO:0000256" key="2">
    <source>
        <dbReference type="ARBA" id="ARBA00004749"/>
    </source>
</evidence>
<proteinExistence type="inferred from homology"/>
<name>A0A9W7XSW3_9FUNG</name>
<evidence type="ECO:0000256" key="8">
    <source>
        <dbReference type="RuleBase" id="RU366063"/>
    </source>
</evidence>
<evidence type="ECO:0000313" key="10">
    <source>
        <dbReference type="EMBL" id="KAJ1720104.1"/>
    </source>
</evidence>